<sequence length="163" mass="17431">MTAGMLVGRDDVRNTDIRALLLRHFALMRDASPEESCHVMQPDALLEAGAVLISARHGDAVLGIGALTEIAPGHGELKSMHTAAEARGRGVARAILQALISEAQDRALQRVSLETGSDPLFAPARALYIAHGFNECPPFGEYREDPLSVFMTRSLGARSDLSG</sequence>
<keyword evidence="2" id="KW-0012">Acyltransferase</keyword>
<name>A0ABT0Q3I9_9RHOB</name>
<dbReference type="PANTHER" id="PTHR43877">
    <property type="entry name" value="AMINOALKYLPHOSPHONATE N-ACETYLTRANSFERASE-RELATED-RELATED"/>
    <property type="match status" value="1"/>
</dbReference>
<dbReference type="EMBL" id="JAMFMB010000009">
    <property type="protein sequence ID" value="MCL6283738.1"/>
    <property type="molecule type" value="Genomic_DNA"/>
</dbReference>
<dbReference type="RefSeq" id="WP_249709379.1">
    <property type="nucleotide sequence ID" value="NZ_JAMFMB010000009.1"/>
</dbReference>
<dbReference type="Gene3D" id="3.40.630.30">
    <property type="match status" value="1"/>
</dbReference>
<proteinExistence type="predicted"/>
<evidence type="ECO:0000256" key="1">
    <source>
        <dbReference type="ARBA" id="ARBA00022679"/>
    </source>
</evidence>
<dbReference type="Pfam" id="PF00583">
    <property type="entry name" value="Acetyltransf_1"/>
    <property type="match status" value="1"/>
</dbReference>
<evidence type="ECO:0000313" key="5">
    <source>
        <dbReference type="Proteomes" id="UP001203880"/>
    </source>
</evidence>
<dbReference type="CDD" id="cd04301">
    <property type="entry name" value="NAT_SF"/>
    <property type="match status" value="1"/>
</dbReference>
<dbReference type="SUPFAM" id="SSF55729">
    <property type="entry name" value="Acyl-CoA N-acyltransferases (Nat)"/>
    <property type="match status" value="1"/>
</dbReference>
<dbReference type="InterPro" id="IPR016181">
    <property type="entry name" value="Acyl_CoA_acyltransferase"/>
</dbReference>
<dbReference type="PANTHER" id="PTHR43877:SF5">
    <property type="entry name" value="BLL8307 PROTEIN"/>
    <property type="match status" value="1"/>
</dbReference>
<evidence type="ECO:0000256" key="2">
    <source>
        <dbReference type="ARBA" id="ARBA00023315"/>
    </source>
</evidence>
<dbReference type="Proteomes" id="UP001203880">
    <property type="component" value="Unassembled WGS sequence"/>
</dbReference>
<accession>A0ABT0Q3I9</accession>
<reference evidence="4" key="1">
    <citation type="submission" date="2022-05" db="EMBL/GenBank/DDBJ databases">
        <authorList>
            <person name="Park J.-S."/>
        </authorList>
    </citation>
    <scope>NUCLEOTIDE SEQUENCE</scope>
    <source>
        <strain evidence="4">2012CJ41-6</strain>
    </source>
</reference>
<comment type="caution">
    <text evidence="4">The sequence shown here is derived from an EMBL/GenBank/DDBJ whole genome shotgun (WGS) entry which is preliminary data.</text>
</comment>
<feature type="domain" description="N-acetyltransferase" evidence="3">
    <location>
        <begin position="10"/>
        <end position="156"/>
    </location>
</feature>
<organism evidence="4 5">
    <name type="scientific">Ruegeria spongiae</name>
    <dbReference type="NCBI Taxonomy" id="2942209"/>
    <lineage>
        <taxon>Bacteria</taxon>
        <taxon>Pseudomonadati</taxon>
        <taxon>Pseudomonadota</taxon>
        <taxon>Alphaproteobacteria</taxon>
        <taxon>Rhodobacterales</taxon>
        <taxon>Roseobacteraceae</taxon>
        <taxon>Ruegeria</taxon>
    </lineage>
</organism>
<dbReference type="InterPro" id="IPR050832">
    <property type="entry name" value="Bact_Acetyltransf"/>
</dbReference>
<keyword evidence="5" id="KW-1185">Reference proteome</keyword>
<evidence type="ECO:0000313" key="4">
    <source>
        <dbReference type="EMBL" id="MCL6283738.1"/>
    </source>
</evidence>
<evidence type="ECO:0000259" key="3">
    <source>
        <dbReference type="PROSITE" id="PS51186"/>
    </source>
</evidence>
<dbReference type="InterPro" id="IPR000182">
    <property type="entry name" value="GNAT_dom"/>
</dbReference>
<gene>
    <name evidence="4" type="ORF">M3P21_09380</name>
</gene>
<dbReference type="PROSITE" id="PS51186">
    <property type="entry name" value="GNAT"/>
    <property type="match status" value="1"/>
</dbReference>
<keyword evidence="1" id="KW-0808">Transferase</keyword>
<protein>
    <submittedName>
        <fullName evidence="4">GNAT family N-acetyltransferase</fullName>
    </submittedName>
</protein>